<accession>A0A1M6TBM4</accession>
<feature type="domain" description="HTH cro/C1-type" evidence="2">
    <location>
        <begin position="5"/>
        <end position="59"/>
    </location>
</feature>
<keyword evidence="4" id="KW-1185">Reference proteome</keyword>
<sequence length="71" mass="8294">MENKVEELRKNKGLSQEEFAKKIRVSRQTVSSIETGKYNPSLELAFSIADFFDRSIEEIFIHERSGKNEEE</sequence>
<dbReference type="CDD" id="cd00093">
    <property type="entry name" value="HTH_XRE"/>
    <property type="match status" value="1"/>
</dbReference>
<evidence type="ECO:0000313" key="3">
    <source>
        <dbReference type="EMBL" id="SHK54274.1"/>
    </source>
</evidence>
<evidence type="ECO:0000259" key="2">
    <source>
        <dbReference type="PROSITE" id="PS50943"/>
    </source>
</evidence>
<name>A0A1M6TBM4_9FIRM</name>
<keyword evidence="1" id="KW-0238">DNA-binding</keyword>
<dbReference type="InterPro" id="IPR010982">
    <property type="entry name" value="Lambda_DNA-bd_dom_sf"/>
</dbReference>
<reference evidence="4" key="1">
    <citation type="submission" date="2016-11" db="EMBL/GenBank/DDBJ databases">
        <authorList>
            <person name="Varghese N."/>
            <person name="Submissions S."/>
        </authorList>
    </citation>
    <scope>NUCLEOTIDE SEQUENCE [LARGE SCALE GENOMIC DNA]</scope>
    <source>
        <strain evidence="4">DSM 10349</strain>
    </source>
</reference>
<protein>
    <submittedName>
        <fullName evidence="3">Putative transcriptional regulator</fullName>
    </submittedName>
</protein>
<dbReference type="InterPro" id="IPR001387">
    <property type="entry name" value="Cro/C1-type_HTH"/>
</dbReference>
<dbReference type="Pfam" id="PF01381">
    <property type="entry name" value="HTH_3"/>
    <property type="match status" value="1"/>
</dbReference>
<dbReference type="Proteomes" id="UP000183997">
    <property type="component" value="Unassembled WGS sequence"/>
</dbReference>
<dbReference type="RefSeq" id="WP_072914291.1">
    <property type="nucleotide sequence ID" value="NZ_FRAR01000016.1"/>
</dbReference>
<evidence type="ECO:0000256" key="1">
    <source>
        <dbReference type="ARBA" id="ARBA00023125"/>
    </source>
</evidence>
<dbReference type="PROSITE" id="PS50943">
    <property type="entry name" value="HTH_CROC1"/>
    <property type="match status" value="1"/>
</dbReference>
<dbReference type="PANTHER" id="PTHR46558">
    <property type="entry name" value="TRACRIPTIONAL REGULATORY PROTEIN-RELATED-RELATED"/>
    <property type="match status" value="1"/>
</dbReference>
<dbReference type="SUPFAM" id="SSF47413">
    <property type="entry name" value="lambda repressor-like DNA-binding domains"/>
    <property type="match status" value="1"/>
</dbReference>
<dbReference type="GO" id="GO:0003677">
    <property type="term" value="F:DNA binding"/>
    <property type="evidence" value="ECO:0007669"/>
    <property type="project" value="UniProtKB-KW"/>
</dbReference>
<organism evidence="3 4">
    <name type="scientific">Desulforamulus aeronauticus DSM 10349</name>
    <dbReference type="NCBI Taxonomy" id="1121421"/>
    <lineage>
        <taxon>Bacteria</taxon>
        <taxon>Bacillati</taxon>
        <taxon>Bacillota</taxon>
        <taxon>Clostridia</taxon>
        <taxon>Eubacteriales</taxon>
        <taxon>Peptococcaceae</taxon>
        <taxon>Desulforamulus</taxon>
    </lineage>
</organism>
<dbReference type="Gene3D" id="1.10.260.40">
    <property type="entry name" value="lambda repressor-like DNA-binding domains"/>
    <property type="match status" value="1"/>
</dbReference>
<dbReference type="EMBL" id="FRAR01000016">
    <property type="protein sequence ID" value="SHK54274.1"/>
    <property type="molecule type" value="Genomic_DNA"/>
</dbReference>
<dbReference type="PANTHER" id="PTHR46558:SF4">
    <property type="entry name" value="DNA-BIDING PHAGE PROTEIN"/>
    <property type="match status" value="1"/>
</dbReference>
<evidence type="ECO:0000313" key="4">
    <source>
        <dbReference type="Proteomes" id="UP000183997"/>
    </source>
</evidence>
<dbReference type="SMART" id="SM00530">
    <property type="entry name" value="HTH_XRE"/>
    <property type="match status" value="1"/>
</dbReference>
<proteinExistence type="predicted"/>
<dbReference type="AlphaFoldDB" id="A0A1M6TBM4"/>
<dbReference type="OrthoDB" id="48775at2"/>
<gene>
    <name evidence="3" type="ORF">SAMN02745123_02241</name>
</gene>